<evidence type="ECO:0000259" key="3">
    <source>
        <dbReference type="Pfam" id="PF25023"/>
    </source>
</evidence>
<evidence type="ECO:0000313" key="5">
    <source>
        <dbReference type="EMBL" id="MCP2012161.1"/>
    </source>
</evidence>
<protein>
    <submittedName>
        <fullName evidence="4">RHS repeat-associated core domain-containing protein</fullName>
    </submittedName>
    <submittedName>
        <fullName evidence="5">RHS repeat-associated protein</fullName>
    </submittedName>
</protein>
<dbReference type="Proteomes" id="UP001155901">
    <property type="component" value="Unassembled WGS sequence"/>
</dbReference>
<dbReference type="Proteomes" id="UP001162889">
    <property type="component" value="Unassembled WGS sequence"/>
</dbReference>
<accession>A0AA41L7Z1</accession>
<evidence type="ECO:0000256" key="1">
    <source>
        <dbReference type="ARBA" id="ARBA00022737"/>
    </source>
</evidence>
<keyword evidence="1" id="KW-0677">Repeat</keyword>
<feature type="domain" description="Teneurin-like YD-shell" evidence="3">
    <location>
        <begin position="1182"/>
        <end position="1413"/>
    </location>
</feature>
<evidence type="ECO:0000313" key="6">
    <source>
        <dbReference type="Proteomes" id="UP001155901"/>
    </source>
</evidence>
<keyword evidence="2" id="KW-0732">Signal</keyword>
<comment type="caution">
    <text evidence="4">The sequence shown here is derived from an EMBL/GenBank/DDBJ whole genome shotgun (WGS) entry which is preliminary data.</text>
</comment>
<evidence type="ECO:0000313" key="7">
    <source>
        <dbReference type="Proteomes" id="UP001162889"/>
    </source>
</evidence>
<reference evidence="5" key="2">
    <citation type="submission" date="2022-03" db="EMBL/GenBank/DDBJ databases">
        <title>Genome Encyclopedia of Bacteria and Archaea VI: Functional Genomics of Type Strains.</title>
        <authorList>
            <person name="Whitman W."/>
        </authorList>
    </citation>
    <scope>NUCLEOTIDE SEQUENCE</scope>
    <source>
        <strain evidence="5">HSC-15S17</strain>
    </source>
</reference>
<proteinExistence type="predicted"/>
<dbReference type="InterPro" id="IPR056823">
    <property type="entry name" value="TEN-like_YD-shell"/>
</dbReference>
<reference evidence="4" key="1">
    <citation type="submission" date="2021-07" db="EMBL/GenBank/DDBJ databases">
        <title>Characterization of violacein-producing bacteria and related species.</title>
        <authorList>
            <person name="Wilson H.S."/>
            <person name="De Leon M.E."/>
        </authorList>
    </citation>
    <scope>NUCLEOTIDE SEQUENCE</scope>
    <source>
        <strain evidence="4">HSC-15S17</strain>
    </source>
</reference>
<dbReference type="EMBL" id="JALJZU010000015">
    <property type="protein sequence ID" value="MCP2012161.1"/>
    <property type="molecule type" value="Genomic_DNA"/>
</dbReference>
<organism evidence="4 6">
    <name type="scientific">Duganella violaceipulchra</name>
    <dbReference type="NCBI Taxonomy" id="2849652"/>
    <lineage>
        <taxon>Bacteria</taxon>
        <taxon>Pseudomonadati</taxon>
        <taxon>Pseudomonadota</taxon>
        <taxon>Betaproteobacteria</taxon>
        <taxon>Burkholderiales</taxon>
        <taxon>Oxalobacteraceae</taxon>
        <taxon>Telluria group</taxon>
        <taxon>Duganella</taxon>
    </lineage>
</organism>
<gene>
    <name evidence="4" type="ORF">KVP70_28325</name>
    <name evidence="5" type="ORF">L1274_005920</name>
</gene>
<name>A0AA41L7Z1_9BURK</name>
<keyword evidence="7" id="KW-1185">Reference proteome</keyword>
<dbReference type="NCBIfam" id="TIGR03696">
    <property type="entry name" value="Rhs_assc_core"/>
    <property type="match status" value="1"/>
</dbReference>
<dbReference type="InterPro" id="IPR050708">
    <property type="entry name" value="T6SS_VgrG/RHS"/>
</dbReference>
<dbReference type="EMBL" id="JAHTGR010000021">
    <property type="protein sequence ID" value="MBV6324837.1"/>
    <property type="molecule type" value="Genomic_DNA"/>
</dbReference>
<feature type="signal peptide" evidence="2">
    <location>
        <begin position="1"/>
        <end position="32"/>
    </location>
</feature>
<sequence length="1612" mass="174377">MFNSSFRAQPPRLRAIATLLGSVVLLHTVASADTTIPAELSDAIKAPSAVAKFGPDLFGDKVNLYNGILTFSQTDIRLDGTGALPLTLGRTITVGRSNVGQGGRAFGIWDLDIPYLYGVFEMKNGWTNTQNSTARCSSYSAPPVYYNRIYEFQPTDYWQGNTLHVPGQGDQLMLARYASNPNIPSDGLAYPVVTPQLWAFSCLSTLADNTGAGEGFLAVAPDGIRYKFDHMVSVTAPTINGGTAGGAKTTVDEFKRDVTAKPGSAANPLVSAAGQGIMRRKEVRLLPTLITDRNGNTLTFTYDVAQPGNLKTIVASDGRRLTFTYGNASAPNLITSVTDGVRTWSYSYSGAVLNLDTVTLPDNSTWKLAGISPLFANVHFSSNPICEDPGVVFPNPLTGTMTHPSGAVGSFTLTATVHGRALVGEQCIRNAYDGSEWAVVPRYFYTNALTNKSLSGPGLPVTNWRYDYGTPNASWDTCAGDCPSTKTVTVTDPSLFVTRYTFGNVWLQTDGRLQQADFGWNGSGALRTVKQRFRQYGAGPYPYMVGDSGTGSIGDSDMQQRLAPMDQKIITQQGMDFTWEGSSYDVKARPTVVSRSSGLGSRTETTAFSDNLGKWVLGQTGSVTESSTGKVMVQNTFDTVTSDLLTVSQFGLLKETRTYYADGTLKTSKDGLNQTTTFSSYLFGIPRLTSFADGKTKSFVVSPSYAQINSTTDETGATTSFTYDGMGRLFSIVYPASDSVAWNATNLRFEQVPTAEYGLPAGHWRKTVFTGNGNEITYFDAQWRPVLTRRFDAGDEANTSSMVLRKFDYNGATVFESYPQRTINAVTDSVNGTTTTLDALGRPTNIAANSELGTLNTGFYYNQGFNKTIVNPLGFGTVYGYQTFDQPSENAITVINEPYGITTHIGRDVFGKTTSIYKGDAGVNATHYYVYDAHSRLCKTIEPEGTTVQDYDAAGNVKWRAFGQALPSVDNCDQSSVPAANKVVYGYDTRNRLLTTSYSDGSAGITRTLFGDGKPNTIASNGTAWTYGYNKRRLLETETLNYLGKNYVVKHGFDANGYDSSLTYPDIVATKLPFLANQLGQTTQVGDASVGVYINTVKYHPNGAIASFNYGSGIAHAMGQNIRGLPQQGGDVGVINDSYTYDENGNVKGITDNQEGVTTRTMQYNDVDALTNVTAPNMWGSATYANDALGNVRGVTVTQGPTARTNVISYDPVTNRVDNISGVTSFQYDRQGNVKTRGADQYVFDMANRMTSATGKASYVYDGWGRRVATTKTDGSKQIQVYTQDGMLVYATNQVGTGAVTEARYGYFNGSLIAELGVAYIHTDALRSPVARTDAARNVLSRTRYEPYGLTAAGATPTIGFTGHVNDAYTGLVYMQQRYYDPISARFLSIDPALTDMNTARSFNRYAYTGNNPYGYVDPDGRDFCGSYQCEKYDAEGRSDSLTGVVNSLANGVQANIIAPIEAASDATSTWLDEKWNSYLDFRQARSDLLSAALHGDKVASDQVALEIAMGFAGTTSSSIAAGHAFEKHVLGIGARLDDPLFRGLGIRTVAQLEAHVAQIMANPTAQRALSRGRTAYLDAQTGTVVIHNPRATDLGTVFRPSDAQKYFNNLK</sequence>
<evidence type="ECO:0000256" key="2">
    <source>
        <dbReference type="SAM" id="SignalP"/>
    </source>
</evidence>
<feature type="chain" id="PRO_5041245698" evidence="2">
    <location>
        <begin position="33"/>
        <end position="1612"/>
    </location>
</feature>
<evidence type="ECO:0000313" key="4">
    <source>
        <dbReference type="EMBL" id="MBV6324837.1"/>
    </source>
</evidence>
<dbReference type="PANTHER" id="PTHR32305:SF15">
    <property type="entry name" value="PROTEIN RHSA-RELATED"/>
    <property type="match status" value="1"/>
</dbReference>
<dbReference type="Pfam" id="PF25023">
    <property type="entry name" value="TEN_YD-shell"/>
    <property type="match status" value="1"/>
</dbReference>
<dbReference type="InterPro" id="IPR022385">
    <property type="entry name" value="Rhs_assc_core"/>
</dbReference>
<dbReference type="PANTHER" id="PTHR32305">
    <property type="match status" value="1"/>
</dbReference>
<dbReference type="RefSeq" id="WP_217945739.1">
    <property type="nucleotide sequence ID" value="NZ_JAHTGR010000021.1"/>
</dbReference>